<name>A0A1H4BHF2_9ACTO</name>
<feature type="chain" id="PRO_5039299445" description="Sugar ABC transporter substrate-binding protein" evidence="1">
    <location>
        <begin position="21"/>
        <end position="56"/>
    </location>
</feature>
<evidence type="ECO:0000313" key="2">
    <source>
        <dbReference type="EMBL" id="SEA47527.1"/>
    </source>
</evidence>
<dbReference type="Proteomes" id="UP000199288">
    <property type="component" value="Unassembled WGS sequence"/>
</dbReference>
<sequence length="56" mass="5529">MISRRKYGIAALLAGALALAGCGSSDGSTNGSGDQAADKDTAAEIRLITFEGVEAG</sequence>
<organism evidence="2 3">
    <name type="scientific">Bowdeniella nasicola</name>
    <dbReference type="NCBI Taxonomy" id="208480"/>
    <lineage>
        <taxon>Bacteria</taxon>
        <taxon>Bacillati</taxon>
        <taxon>Actinomycetota</taxon>
        <taxon>Actinomycetes</taxon>
        <taxon>Actinomycetales</taxon>
        <taxon>Actinomycetaceae</taxon>
        <taxon>Bowdeniella</taxon>
    </lineage>
</organism>
<reference evidence="3" key="1">
    <citation type="submission" date="2016-10" db="EMBL/GenBank/DDBJ databases">
        <authorList>
            <person name="Varghese N."/>
            <person name="Submissions S."/>
        </authorList>
    </citation>
    <scope>NUCLEOTIDE SEQUENCE [LARGE SCALE GENOMIC DNA]</scope>
    <source>
        <strain evidence="3">KPR-1</strain>
    </source>
</reference>
<evidence type="ECO:0008006" key="4">
    <source>
        <dbReference type="Google" id="ProtNLM"/>
    </source>
</evidence>
<proteinExistence type="predicted"/>
<evidence type="ECO:0000313" key="3">
    <source>
        <dbReference type="Proteomes" id="UP000199288"/>
    </source>
</evidence>
<evidence type="ECO:0000256" key="1">
    <source>
        <dbReference type="SAM" id="SignalP"/>
    </source>
</evidence>
<feature type="signal peptide" evidence="1">
    <location>
        <begin position="1"/>
        <end position="20"/>
    </location>
</feature>
<dbReference type="PROSITE" id="PS51257">
    <property type="entry name" value="PROKAR_LIPOPROTEIN"/>
    <property type="match status" value="1"/>
</dbReference>
<gene>
    <name evidence="2" type="ORF">SAMN02910418_01658</name>
</gene>
<dbReference type="AlphaFoldDB" id="A0A1H4BHF2"/>
<accession>A0A1H4BHF2</accession>
<keyword evidence="3" id="KW-1185">Reference proteome</keyword>
<dbReference type="EMBL" id="FNQV01000010">
    <property type="protein sequence ID" value="SEA47527.1"/>
    <property type="molecule type" value="Genomic_DNA"/>
</dbReference>
<keyword evidence="1" id="KW-0732">Signal</keyword>
<protein>
    <recommendedName>
        <fullName evidence="4">Sugar ABC transporter substrate-binding protein</fullName>
    </recommendedName>
</protein>